<accession>A0A834IW15</accession>
<gene>
    <name evidence="1" type="ORF">GWI33_005904</name>
</gene>
<dbReference type="EMBL" id="JAACXV010000004">
    <property type="protein sequence ID" value="KAF7287539.1"/>
    <property type="molecule type" value="Genomic_DNA"/>
</dbReference>
<name>A0A834IW15_RHYFE</name>
<sequence length="83" mass="9505">MQTMAVIIVISIKYDESKKPEKVTFGVHHENGTLRREPSGKDTPRIVARRAKFNFKASRFNLKLLVFERSATAKCKISHGNFK</sequence>
<organism evidence="1 2">
    <name type="scientific">Rhynchophorus ferrugineus</name>
    <name type="common">Red palm weevil</name>
    <name type="synonym">Curculio ferrugineus</name>
    <dbReference type="NCBI Taxonomy" id="354439"/>
    <lineage>
        <taxon>Eukaryota</taxon>
        <taxon>Metazoa</taxon>
        <taxon>Ecdysozoa</taxon>
        <taxon>Arthropoda</taxon>
        <taxon>Hexapoda</taxon>
        <taxon>Insecta</taxon>
        <taxon>Pterygota</taxon>
        <taxon>Neoptera</taxon>
        <taxon>Endopterygota</taxon>
        <taxon>Coleoptera</taxon>
        <taxon>Polyphaga</taxon>
        <taxon>Cucujiformia</taxon>
        <taxon>Curculionidae</taxon>
        <taxon>Dryophthorinae</taxon>
        <taxon>Rhynchophorus</taxon>
    </lineage>
</organism>
<proteinExistence type="predicted"/>
<evidence type="ECO:0000313" key="1">
    <source>
        <dbReference type="EMBL" id="KAF7287539.1"/>
    </source>
</evidence>
<keyword evidence="2" id="KW-1185">Reference proteome</keyword>
<dbReference type="Proteomes" id="UP000625711">
    <property type="component" value="Unassembled WGS sequence"/>
</dbReference>
<reference evidence="1" key="1">
    <citation type="submission" date="2020-08" db="EMBL/GenBank/DDBJ databases">
        <title>Genome sequencing and assembly of the red palm weevil Rhynchophorus ferrugineus.</title>
        <authorList>
            <person name="Dias G.B."/>
            <person name="Bergman C.M."/>
            <person name="Manee M."/>
        </authorList>
    </citation>
    <scope>NUCLEOTIDE SEQUENCE</scope>
    <source>
        <strain evidence="1">AA-2017</strain>
        <tissue evidence="1">Whole larva</tissue>
    </source>
</reference>
<dbReference type="AlphaFoldDB" id="A0A834IW15"/>
<comment type="caution">
    <text evidence="1">The sequence shown here is derived from an EMBL/GenBank/DDBJ whole genome shotgun (WGS) entry which is preliminary data.</text>
</comment>
<evidence type="ECO:0000313" key="2">
    <source>
        <dbReference type="Proteomes" id="UP000625711"/>
    </source>
</evidence>
<protein>
    <submittedName>
        <fullName evidence="1">Uncharacterized protein</fullName>
    </submittedName>
</protein>